<dbReference type="InterPro" id="IPR016135">
    <property type="entry name" value="UBQ-conjugating_enzyme/RWD"/>
</dbReference>
<feature type="domain" description="UBC core" evidence="7">
    <location>
        <begin position="315"/>
        <end position="465"/>
    </location>
</feature>
<dbReference type="GO" id="GO:0016740">
    <property type="term" value="F:transferase activity"/>
    <property type="evidence" value="ECO:0007669"/>
    <property type="project" value="UniProtKB-KW"/>
</dbReference>
<dbReference type="PANTHER" id="PTHR24068">
    <property type="entry name" value="UBIQUITIN-CONJUGATING ENZYME E2"/>
    <property type="match status" value="1"/>
</dbReference>
<keyword evidence="6" id="KW-0732">Signal</keyword>
<sequence>MEAIGLTVGLLGLAGLFSQCKDLLDLIETGRSYARGLEALDTKFEAQKLRFQIWGEAVGLVGDLTPDENLAHDDVRPVVQRILNNMRLLFDDTHRLKGTFGPRQINDQNAREGFAQLLLRLRRSQEAASLSTKARWSVSRKDKFQTLVEEIRTFMDSLESITSSLEQLSRRRNLLERNIAAAPDEASLRALREVSSESGIVVSDSASSRFLHLDDFNHDPTDSVPDDYSSSHATYVSCRTHPRESMDMGRGDPASITLAPPEIDRQLTPTGSTDDCFSREEVVLQTEKFKTLWQNTGNIALEVVTAGDDSALSGPFPKRIRKEFESVSRGIRDNNMPMSFMTINGSLVDLLGVFMGPASTPYEGGIFFTRWTFTPGYPFTPPLVKFLTKIYHPNIDPRGVICLDILNDSGSSVSLGLEKTLVSIISILDDPTLDDPFVPQIAEQYQARREEYDRTARAYTMRYATGDLPSFEPHDAASPWWQDAENLRNALDEADLTWSRLLLVPCEPQSGQTTKRLARV</sequence>
<feature type="signal peptide" evidence="6">
    <location>
        <begin position="1"/>
        <end position="18"/>
    </location>
</feature>
<dbReference type="Proteomes" id="UP000053328">
    <property type="component" value="Unassembled WGS sequence"/>
</dbReference>
<proteinExistence type="predicted"/>
<dbReference type="Pfam" id="PF00179">
    <property type="entry name" value="UQ_con"/>
    <property type="match status" value="1"/>
</dbReference>
<dbReference type="PROSITE" id="PS50127">
    <property type="entry name" value="UBC_2"/>
    <property type="match status" value="1"/>
</dbReference>
<dbReference type="InterPro" id="IPR023313">
    <property type="entry name" value="UBQ-conjugating_AS"/>
</dbReference>
<dbReference type="STRING" id="91928.A0A0D2BJJ1"/>
<dbReference type="InterPro" id="IPR000608">
    <property type="entry name" value="UBC"/>
</dbReference>
<dbReference type="EMBL" id="KN847493">
    <property type="protein sequence ID" value="KIW19063.1"/>
    <property type="molecule type" value="Genomic_DNA"/>
</dbReference>
<protein>
    <recommendedName>
        <fullName evidence="7">UBC core domain-containing protein</fullName>
    </recommendedName>
</protein>
<dbReference type="SMART" id="SM00212">
    <property type="entry name" value="UBCc"/>
    <property type="match status" value="1"/>
</dbReference>
<evidence type="ECO:0000256" key="6">
    <source>
        <dbReference type="SAM" id="SignalP"/>
    </source>
</evidence>
<feature type="active site" description="Glycyl thioester intermediate" evidence="3">
    <location>
        <position position="402"/>
    </location>
</feature>
<dbReference type="InterPro" id="IPR029498">
    <property type="entry name" value="HeLo_dom"/>
</dbReference>
<keyword evidence="9" id="KW-1185">Reference proteome</keyword>
<dbReference type="PROSITE" id="PS00183">
    <property type="entry name" value="UBC_1"/>
    <property type="match status" value="1"/>
</dbReference>
<gene>
    <name evidence="8" type="ORF">PV08_03353</name>
</gene>
<dbReference type="SUPFAM" id="SSF54495">
    <property type="entry name" value="UBC-like"/>
    <property type="match status" value="1"/>
</dbReference>
<dbReference type="GeneID" id="27330436"/>
<dbReference type="InterPro" id="IPR038305">
    <property type="entry name" value="HeLo_sf"/>
</dbReference>
<dbReference type="OrthoDB" id="20872at2759"/>
<keyword evidence="1" id="KW-0808">Transferase</keyword>
<organism evidence="8 9">
    <name type="scientific">Exophiala spinifera</name>
    <dbReference type="NCBI Taxonomy" id="91928"/>
    <lineage>
        <taxon>Eukaryota</taxon>
        <taxon>Fungi</taxon>
        <taxon>Dikarya</taxon>
        <taxon>Ascomycota</taxon>
        <taxon>Pezizomycotina</taxon>
        <taxon>Eurotiomycetes</taxon>
        <taxon>Chaetothyriomycetidae</taxon>
        <taxon>Chaetothyriales</taxon>
        <taxon>Herpotrichiellaceae</taxon>
        <taxon>Exophiala</taxon>
    </lineage>
</organism>
<dbReference type="RefSeq" id="XP_016239279.1">
    <property type="nucleotide sequence ID" value="XM_016377709.1"/>
</dbReference>
<evidence type="ECO:0000256" key="4">
    <source>
        <dbReference type="SAM" id="Coils"/>
    </source>
</evidence>
<evidence type="ECO:0000256" key="5">
    <source>
        <dbReference type="SAM" id="MobiDB-lite"/>
    </source>
</evidence>
<keyword evidence="4" id="KW-0175">Coiled coil</keyword>
<accession>A0A0D2BJJ1</accession>
<feature type="region of interest" description="Disordered" evidence="5">
    <location>
        <begin position="242"/>
        <end position="274"/>
    </location>
</feature>
<dbReference type="CDD" id="cd23826">
    <property type="entry name" value="UEV_Morgue-like"/>
    <property type="match status" value="1"/>
</dbReference>
<name>A0A0D2BJJ1_9EURO</name>
<keyword evidence="2" id="KW-0833">Ubl conjugation pathway</keyword>
<dbReference type="Gene3D" id="3.10.110.10">
    <property type="entry name" value="Ubiquitin Conjugating Enzyme"/>
    <property type="match status" value="1"/>
</dbReference>
<evidence type="ECO:0000256" key="3">
    <source>
        <dbReference type="PROSITE-ProRule" id="PRU10133"/>
    </source>
</evidence>
<reference evidence="8 9" key="1">
    <citation type="submission" date="2015-01" db="EMBL/GenBank/DDBJ databases">
        <title>The Genome Sequence of Exophiala spinifera CBS89968.</title>
        <authorList>
            <consortium name="The Broad Institute Genomics Platform"/>
            <person name="Cuomo C."/>
            <person name="de Hoog S."/>
            <person name="Gorbushina A."/>
            <person name="Stielow B."/>
            <person name="Teixiera M."/>
            <person name="Abouelleil A."/>
            <person name="Chapman S.B."/>
            <person name="Priest M."/>
            <person name="Young S.K."/>
            <person name="Wortman J."/>
            <person name="Nusbaum C."/>
            <person name="Birren B."/>
        </authorList>
    </citation>
    <scope>NUCLEOTIDE SEQUENCE [LARGE SCALE GENOMIC DNA]</scope>
    <source>
        <strain evidence="8 9">CBS 89968</strain>
    </source>
</reference>
<dbReference type="HOGENOM" id="CLU_522789_0_0_1"/>
<evidence type="ECO:0000259" key="7">
    <source>
        <dbReference type="PROSITE" id="PS50127"/>
    </source>
</evidence>
<evidence type="ECO:0000256" key="2">
    <source>
        <dbReference type="ARBA" id="ARBA00022786"/>
    </source>
</evidence>
<evidence type="ECO:0000313" key="8">
    <source>
        <dbReference type="EMBL" id="KIW19063.1"/>
    </source>
</evidence>
<evidence type="ECO:0000256" key="1">
    <source>
        <dbReference type="ARBA" id="ARBA00022679"/>
    </source>
</evidence>
<dbReference type="Gene3D" id="1.20.120.1020">
    <property type="entry name" value="Prion-inhibition and propagation, HeLo domain"/>
    <property type="match status" value="1"/>
</dbReference>
<dbReference type="VEuPathDB" id="FungiDB:PV08_03353"/>
<dbReference type="AlphaFoldDB" id="A0A0D2BJJ1"/>
<feature type="chain" id="PRO_5002254547" description="UBC core domain-containing protein" evidence="6">
    <location>
        <begin position="19"/>
        <end position="520"/>
    </location>
</feature>
<feature type="coiled-coil region" evidence="4">
    <location>
        <begin position="158"/>
        <end position="185"/>
    </location>
</feature>
<dbReference type="Pfam" id="PF14479">
    <property type="entry name" value="HeLo"/>
    <property type="match status" value="1"/>
</dbReference>
<evidence type="ECO:0000313" key="9">
    <source>
        <dbReference type="Proteomes" id="UP000053328"/>
    </source>
</evidence>